<evidence type="ECO:0000313" key="2">
    <source>
        <dbReference type="EMBL" id="KAJ8500017.1"/>
    </source>
</evidence>
<reference evidence="2 3" key="1">
    <citation type="submission" date="2022-12" db="EMBL/GenBank/DDBJ databases">
        <title>Chromosome-scale assembly of the Ensete ventricosum genome.</title>
        <authorList>
            <person name="Dussert Y."/>
            <person name="Stocks J."/>
            <person name="Wendawek A."/>
            <person name="Woldeyes F."/>
            <person name="Nichols R.A."/>
            <person name="Borrell J.S."/>
        </authorList>
    </citation>
    <scope>NUCLEOTIDE SEQUENCE [LARGE SCALE GENOMIC DNA]</scope>
    <source>
        <strain evidence="3">cv. Maze</strain>
        <tissue evidence="2">Seeds</tissue>
    </source>
</reference>
<dbReference type="Gene3D" id="2.30.110.10">
    <property type="entry name" value="Electron Transport, Fmn-binding Protein, Chain A"/>
    <property type="match status" value="1"/>
</dbReference>
<dbReference type="Proteomes" id="UP001222027">
    <property type="component" value="Unassembled WGS sequence"/>
</dbReference>
<dbReference type="InterPro" id="IPR012349">
    <property type="entry name" value="Split_barrel_FMN-bd"/>
</dbReference>
<feature type="domain" description="CREG-like beta-barrel" evidence="1">
    <location>
        <begin position="158"/>
        <end position="301"/>
    </location>
</feature>
<dbReference type="SUPFAM" id="SSF50475">
    <property type="entry name" value="FMN-binding split barrel"/>
    <property type="match status" value="1"/>
</dbReference>
<sequence>MDSLCGSGITSRWIEASVAHLPERSSLIGAPTVRLGLHGDRGKFASLMLWSPSTSTQKWGRRWRVIAHEASGGRGENSGVPTNGFNVLINDGRAFPENDSVQDGSHESCISEKKEMVQRVAVGSGTTGSKAGLFRTPISGGVQSATTVHGLPPPALAVRNLMEQAKFGQLCTIMSGMHHHRAGYPVGSLVDFAPDSMGHPIFSFSPLAIHTRNLLANSKCSLVVQIPGWSSLSNARVTIFGDVFPLAADEQEWARQQFVAKHQQWSSQQWGNFYYYRMRNISDIYFIGGFGTVAWLDVKEYEGLKPDKIAADSGEQNLKELNAIFSKPIKDILSTETEIDDAAFISVDSKGTDVRVRQGAQFNIQRISFEVEHEVQTLDEAKAALQKIIDRSCSSRSQKGN</sequence>
<dbReference type="Pfam" id="PF13883">
    <property type="entry name" value="CREG_beta-barrel"/>
    <property type="match status" value="1"/>
</dbReference>
<dbReference type="PANTHER" id="PTHR13343">
    <property type="entry name" value="CREG1 PROTEIN"/>
    <property type="match status" value="1"/>
</dbReference>
<accession>A0AAV8RFW6</accession>
<organism evidence="2 3">
    <name type="scientific">Ensete ventricosum</name>
    <name type="common">Abyssinian banana</name>
    <name type="synonym">Musa ensete</name>
    <dbReference type="NCBI Taxonomy" id="4639"/>
    <lineage>
        <taxon>Eukaryota</taxon>
        <taxon>Viridiplantae</taxon>
        <taxon>Streptophyta</taxon>
        <taxon>Embryophyta</taxon>
        <taxon>Tracheophyta</taxon>
        <taxon>Spermatophyta</taxon>
        <taxon>Magnoliopsida</taxon>
        <taxon>Liliopsida</taxon>
        <taxon>Zingiberales</taxon>
        <taxon>Musaceae</taxon>
        <taxon>Ensete</taxon>
    </lineage>
</organism>
<gene>
    <name evidence="2" type="ORF">OPV22_010569</name>
</gene>
<evidence type="ECO:0000259" key="1">
    <source>
        <dbReference type="Pfam" id="PF13883"/>
    </source>
</evidence>
<keyword evidence="3" id="KW-1185">Reference proteome</keyword>
<name>A0AAV8RFW6_ENSVE</name>
<dbReference type="EMBL" id="JAQQAF010000003">
    <property type="protein sequence ID" value="KAJ8500017.1"/>
    <property type="molecule type" value="Genomic_DNA"/>
</dbReference>
<protein>
    <recommendedName>
        <fullName evidence="1">CREG-like beta-barrel domain-containing protein</fullName>
    </recommendedName>
</protein>
<evidence type="ECO:0000313" key="3">
    <source>
        <dbReference type="Proteomes" id="UP001222027"/>
    </source>
</evidence>
<dbReference type="InterPro" id="IPR055343">
    <property type="entry name" value="CREG_beta-barrel"/>
</dbReference>
<dbReference type="GO" id="GO:0005737">
    <property type="term" value="C:cytoplasm"/>
    <property type="evidence" value="ECO:0007669"/>
    <property type="project" value="UniProtKB-ARBA"/>
</dbReference>
<proteinExistence type="predicted"/>
<dbReference type="PANTHER" id="PTHR13343:SF29">
    <property type="entry name" value="PYRIDOXAMINE 5'-PHOSPHATE OXIDASE FAMILY PROTEIN"/>
    <property type="match status" value="1"/>
</dbReference>
<dbReference type="AlphaFoldDB" id="A0AAV8RFW6"/>
<comment type="caution">
    <text evidence="2">The sequence shown here is derived from an EMBL/GenBank/DDBJ whole genome shotgun (WGS) entry which is preliminary data.</text>
</comment>